<dbReference type="SUPFAM" id="SSF57716">
    <property type="entry name" value="Glucocorticoid receptor-like (DNA-binding domain)"/>
    <property type="match status" value="1"/>
</dbReference>
<dbReference type="EMBL" id="CAJEWN010000313">
    <property type="protein sequence ID" value="CAD2178168.1"/>
    <property type="molecule type" value="Genomic_DNA"/>
</dbReference>
<evidence type="ECO:0000256" key="8">
    <source>
        <dbReference type="ARBA" id="ARBA00023170"/>
    </source>
</evidence>
<evidence type="ECO:0000256" key="4">
    <source>
        <dbReference type="ARBA" id="ARBA00022833"/>
    </source>
</evidence>
<keyword evidence="4" id="KW-0862">Zinc</keyword>
<dbReference type="Proteomes" id="UP000580250">
    <property type="component" value="Unassembled WGS sequence"/>
</dbReference>
<evidence type="ECO:0000256" key="3">
    <source>
        <dbReference type="ARBA" id="ARBA00022771"/>
    </source>
</evidence>
<dbReference type="InterPro" id="IPR035500">
    <property type="entry name" value="NHR-like_dom_sf"/>
</dbReference>
<dbReference type="PROSITE" id="PS00031">
    <property type="entry name" value="NUCLEAR_REC_DBD_1"/>
    <property type="match status" value="1"/>
</dbReference>
<dbReference type="Gene3D" id="1.10.565.10">
    <property type="entry name" value="Retinoid X Receptor"/>
    <property type="match status" value="1"/>
</dbReference>
<keyword evidence="8" id="KW-0675">Receptor</keyword>
<evidence type="ECO:0000256" key="1">
    <source>
        <dbReference type="ARBA" id="ARBA00005993"/>
    </source>
</evidence>
<evidence type="ECO:0000256" key="9">
    <source>
        <dbReference type="ARBA" id="ARBA00023242"/>
    </source>
</evidence>
<comment type="caution">
    <text evidence="12">The sequence shown here is derived from an EMBL/GenBank/DDBJ whole genome shotgun (WGS) entry which is preliminary data.</text>
</comment>
<dbReference type="InterPro" id="IPR050274">
    <property type="entry name" value="Nuclear_hormone_rcpt_NR2"/>
</dbReference>
<keyword evidence="5" id="KW-0805">Transcription regulation</keyword>
<evidence type="ECO:0000256" key="7">
    <source>
        <dbReference type="ARBA" id="ARBA00023163"/>
    </source>
</evidence>
<feature type="domain" description="NR LBD" evidence="11">
    <location>
        <begin position="174"/>
        <end position="317"/>
    </location>
</feature>
<evidence type="ECO:0000256" key="2">
    <source>
        <dbReference type="ARBA" id="ARBA00022723"/>
    </source>
</evidence>
<accession>A0A6V7VUT2</accession>
<evidence type="ECO:0000313" key="12">
    <source>
        <dbReference type="EMBL" id="CAD2178168.1"/>
    </source>
</evidence>
<evidence type="ECO:0000313" key="13">
    <source>
        <dbReference type="Proteomes" id="UP000580250"/>
    </source>
</evidence>
<dbReference type="Pfam" id="PF00105">
    <property type="entry name" value="zf-C4"/>
    <property type="match status" value="1"/>
</dbReference>
<dbReference type="InterPro" id="IPR001628">
    <property type="entry name" value="Znf_hrmn_rcpt"/>
</dbReference>
<keyword evidence="9" id="KW-0539">Nucleus</keyword>
<keyword evidence="6" id="KW-0238">DNA-binding</keyword>
<keyword evidence="2" id="KW-0479">Metal-binding</keyword>
<dbReference type="SUPFAM" id="SSF48508">
    <property type="entry name" value="Nuclear receptor ligand-binding domain"/>
    <property type="match status" value="1"/>
</dbReference>
<keyword evidence="3" id="KW-0863">Zinc-finger</keyword>
<proteinExistence type="inferred from homology"/>
<protein>
    <submittedName>
        <fullName evidence="12">Uncharacterized protein</fullName>
    </submittedName>
</protein>
<feature type="domain" description="Nuclear receptor" evidence="10">
    <location>
        <begin position="6"/>
        <end position="87"/>
    </location>
</feature>
<gene>
    <name evidence="12" type="ORF">MENT_LOCUS30094</name>
</gene>
<comment type="similarity">
    <text evidence="1">Belongs to the nuclear hormone receptor family.</text>
</comment>
<evidence type="ECO:0000256" key="5">
    <source>
        <dbReference type="ARBA" id="ARBA00023015"/>
    </source>
</evidence>
<dbReference type="InterPro" id="IPR000536">
    <property type="entry name" value="Nucl_hrmn_rcpt_lig-bd"/>
</dbReference>
<dbReference type="AlphaFoldDB" id="A0A6V7VUT2"/>
<evidence type="ECO:0000259" key="10">
    <source>
        <dbReference type="PROSITE" id="PS51030"/>
    </source>
</evidence>
<dbReference type="Pfam" id="PF00104">
    <property type="entry name" value="Hormone_recep"/>
    <property type="match status" value="1"/>
</dbReference>
<sequence length="317" mass="36553">MQRNFIKQCKVCESKVSVCFHYGVCTCRACGSFFRRYLLNEHAWKYDECKCSKENKDEKSQTNLAKCKKCRLEKCLSVGMKKLEVGYLRQDICREAIEGKGNEIKLSNPSIVNLTINDLNLINSILPIMEAKKRIMHAFNDLDDIFLKGPILFEEIILSNFNIFRLTGTFSPNPSPIPFDELKSWESSLQDEGLLNTRCQKSLLVDRFLCFGIAKSMPVFEKLSLSDQIAHLRRIYCVFFAFTNTYISWELGSETWIRKDGVMPALVVKNSKYSRDQSLNKWSEIGYTKSVVHFKRVALTNVEYALLIAIIFFETGC</sequence>
<dbReference type="PROSITE" id="PS51843">
    <property type="entry name" value="NR_LBD"/>
    <property type="match status" value="1"/>
</dbReference>
<dbReference type="PANTHER" id="PTHR24083">
    <property type="entry name" value="NUCLEAR HORMONE RECEPTOR"/>
    <property type="match status" value="1"/>
</dbReference>
<organism evidence="12 13">
    <name type="scientific">Meloidogyne enterolobii</name>
    <name type="common">Root-knot nematode worm</name>
    <name type="synonym">Meloidogyne mayaguensis</name>
    <dbReference type="NCBI Taxonomy" id="390850"/>
    <lineage>
        <taxon>Eukaryota</taxon>
        <taxon>Metazoa</taxon>
        <taxon>Ecdysozoa</taxon>
        <taxon>Nematoda</taxon>
        <taxon>Chromadorea</taxon>
        <taxon>Rhabditida</taxon>
        <taxon>Tylenchina</taxon>
        <taxon>Tylenchomorpha</taxon>
        <taxon>Tylenchoidea</taxon>
        <taxon>Meloidogynidae</taxon>
        <taxon>Meloidogyninae</taxon>
        <taxon>Meloidogyne</taxon>
    </lineage>
</organism>
<name>A0A6V7VUT2_MELEN</name>
<dbReference type="SMART" id="SM00399">
    <property type="entry name" value="ZnF_C4"/>
    <property type="match status" value="1"/>
</dbReference>
<dbReference type="GO" id="GO:0008270">
    <property type="term" value="F:zinc ion binding"/>
    <property type="evidence" value="ECO:0007669"/>
    <property type="project" value="UniProtKB-KW"/>
</dbReference>
<evidence type="ECO:0000259" key="11">
    <source>
        <dbReference type="PROSITE" id="PS51843"/>
    </source>
</evidence>
<dbReference type="PRINTS" id="PR00047">
    <property type="entry name" value="STROIDFINGER"/>
</dbReference>
<keyword evidence="7" id="KW-0804">Transcription</keyword>
<dbReference type="InterPro" id="IPR013088">
    <property type="entry name" value="Znf_NHR/GATA"/>
</dbReference>
<dbReference type="PROSITE" id="PS51030">
    <property type="entry name" value="NUCLEAR_REC_DBD_2"/>
    <property type="match status" value="1"/>
</dbReference>
<dbReference type="GO" id="GO:0043565">
    <property type="term" value="F:sequence-specific DNA binding"/>
    <property type="evidence" value="ECO:0007669"/>
    <property type="project" value="InterPro"/>
</dbReference>
<evidence type="ECO:0000256" key="6">
    <source>
        <dbReference type="ARBA" id="ARBA00023125"/>
    </source>
</evidence>
<dbReference type="Gene3D" id="3.30.50.10">
    <property type="entry name" value="Erythroid Transcription Factor GATA-1, subunit A"/>
    <property type="match status" value="1"/>
</dbReference>
<reference evidence="12 13" key="1">
    <citation type="submission" date="2020-08" db="EMBL/GenBank/DDBJ databases">
        <authorList>
            <person name="Koutsovoulos G."/>
            <person name="Danchin GJ E."/>
        </authorList>
    </citation>
    <scope>NUCLEOTIDE SEQUENCE [LARGE SCALE GENOMIC DNA]</scope>
</reference>
<dbReference type="GO" id="GO:0003700">
    <property type="term" value="F:DNA-binding transcription factor activity"/>
    <property type="evidence" value="ECO:0007669"/>
    <property type="project" value="InterPro"/>
</dbReference>